<dbReference type="PANTHER" id="PTHR30055:SF238">
    <property type="entry name" value="MYCOFACTOCIN BIOSYNTHESIS TRANSCRIPTIONAL REGULATOR MFTR-RELATED"/>
    <property type="match status" value="1"/>
</dbReference>
<keyword evidence="3" id="KW-0804">Transcription</keyword>
<evidence type="ECO:0000256" key="2">
    <source>
        <dbReference type="ARBA" id="ARBA00023125"/>
    </source>
</evidence>
<dbReference type="Proteomes" id="UP000272474">
    <property type="component" value="Unassembled WGS sequence"/>
</dbReference>
<dbReference type="PANTHER" id="PTHR30055">
    <property type="entry name" value="HTH-TYPE TRANSCRIPTIONAL REGULATOR RUTR"/>
    <property type="match status" value="1"/>
</dbReference>
<proteinExistence type="predicted"/>
<dbReference type="PROSITE" id="PS01081">
    <property type="entry name" value="HTH_TETR_1"/>
    <property type="match status" value="1"/>
</dbReference>
<dbReference type="InterPro" id="IPR050109">
    <property type="entry name" value="HTH-type_TetR-like_transc_reg"/>
</dbReference>
<organism evidence="6 7">
    <name type="scientific">Streptomyces hoynatensis</name>
    <dbReference type="NCBI Taxonomy" id="1141874"/>
    <lineage>
        <taxon>Bacteria</taxon>
        <taxon>Bacillati</taxon>
        <taxon>Actinomycetota</taxon>
        <taxon>Actinomycetes</taxon>
        <taxon>Kitasatosporales</taxon>
        <taxon>Streptomycetaceae</taxon>
        <taxon>Streptomyces</taxon>
    </lineage>
</organism>
<keyword evidence="1" id="KW-0805">Transcription regulation</keyword>
<reference evidence="6 7" key="1">
    <citation type="journal article" date="2014" name="Int. J. Syst. Evol. Microbiol.">
        <title>Streptomyces hoynatensis sp. nov., isolated from deep marine sediment.</title>
        <authorList>
            <person name="Veyisoglu A."/>
            <person name="Sahin N."/>
        </authorList>
    </citation>
    <scope>NUCLEOTIDE SEQUENCE [LARGE SCALE GENOMIC DNA]</scope>
    <source>
        <strain evidence="6 7">KCTC 29097</strain>
    </source>
</reference>
<dbReference type="Pfam" id="PF00440">
    <property type="entry name" value="TetR_N"/>
    <property type="match status" value="1"/>
</dbReference>
<dbReference type="Pfam" id="PF17754">
    <property type="entry name" value="TetR_C_14"/>
    <property type="match status" value="1"/>
</dbReference>
<accession>A0A3A9YRH3</accession>
<dbReference type="AlphaFoldDB" id="A0A3A9YRH3"/>
<dbReference type="InterPro" id="IPR009057">
    <property type="entry name" value="Homeodomain-like_sf"/>
</dbReference>
<feature type="DNA-binding region" description="H-T-H motif" evidence="4">
    <location>
        <begin position="36"/>
        <end position="55"/>
    </location>
</feature>
<dbReference type="Gene3D" id="1.10.10.60">
    <property type="entry name" value="Homeodomain-like"/>
    <property type="match status" value="1"/>
</dbReference>
<comment type="caution">
    <text evidence="6">The sequence shown here is derived from an EMBL/GenBank/DDBJ whole genome shotgun (WGS) entry which is preliminary data.</text>
</comment>
<feature type="domain" description="HTH tetR-type" evidence="5">
    <location>
        <begin position="13"/>
        <end position="73"/>
    </location>
</feature>
<keyword evidence="2 4" id="KW-0238">DNA-binding</keyword>
<keyword evidence="7" id="KW-1185">Reference proteome</keyword>
<dbReference type="OrthoDB" id="8688418at2"/>
<dbReference type="RefSeq" id="WP_120683350.1">
    <property type="nucleotide sequence ID" value="NZ_RBAL01000017.1"/>
</dbReference>
<evidence type="ECO:0000259" key="5">
    <source>
        <dbReference type="PROSITE" id="PS50977"/>
    </source>
</evidence>
<dbReference type="SUPFAM" id="SSF46689">
    <property type="entry name" value="Homeodomain-like"/>
    <property type="match status" value="1"/>
</dbReference>
<dbReference type="EMBL" id="RBAL01000017">
    <property type="protein sequence ID" value="RKN38618.1"/>
    <property type="molecule type" value="Genomic_DNA"/>
</dbReference>
<evidence type="ECO:0000256" key="3">
    <source>
        <dbReference type="ARBA" id="ARBA00023163"/>
    </source>
</evidence>
<dbReference type="InterPro" id="IPR041347">
    <property type="entry name" value="MftR_C"/>
</dbReference>
<evidence type="ECO:0000313" key="7">
    <source>
        <dbReference type="Proteomes" id="UP000272474"/>
    </source>
</evidence>
<dbReference type="Gene3D" id="1.10.357.10">
    <property type="entry name" value="Tetracycline Repressor, domain 2"/>
    <property type="match status" value="1"/>
</dbReference>
<dbReference type="InterPro" id="IPR001647">
    <property type="entry name" value="HTH_TetR"/>
</dbReference>
<sequence length="196" mass="21827">MDTTTGLRERKKAATRQAVHEAALRLTVEHGFDKVTVEAIADAAGISRRTFSNYFSGKEDALLFGDERQTDLLLHTLRERPAGEPAWSALRSAARAMLSGKEATPLQREWAVRTRLAMRHPSLLARQLANRVALEREIAHALAGRPGTQSVTPEVFAAMFLTSLRLATTAWIVEEETRPLLDLLDHYLDQAARPFS</sequence>
<dbReference type="PROSITE" id="PS50977">
    <property type="entry name" value="HTH_TETR_2"/>
    <property type="match status" value="1"/>
</dbReference>
<protein>
    <submittedName>
        <fullName evidence="6">TetR family transcriptional regulator</fullName>
    </submittedName>
</protein>
<dbReference type="GO" id="GO:0003700">
    <property type="term" value="F:DNA-binding transcription factor activity"/>
    <property type="evidence" value="ECO:0007669"/>
    <property type="project" value="TreeGrafter"/>
</dbReference>
<evidence type="ECO:0000256" key="1">
    <source>
        <dbReference type="ARBA" id="ARBA00023015"/>
    </source>
</evidence>
<evidence type="ECO:0000313" key="6">
    <source>
        <dbReference type="EMBL" id="RKN38618.1"/>
    </source>
</evidence>
<dbReference type="InterPro" id="IPR023772">
    <property type="entry name" value="DNA-bd_HTH_TetR-type_CS"/>
</dbReference>
<name>A0A3A9YRH3_9ACTN</name>
<dbReference type="GO" id="GO:0000976">
    <property type="term" value="F:transcription cis-regulatory region binding"/>
    <property type="evidence" value="ECO:0007669"/>
    <property type="project" value="TreeGrafter"/>
</dbReference>
<evidence type="ECO:0000256" key="4">
    <source>
        <dbReference type="PROSITE-ProRule" id="PRU00335"/>
    </source>
</evidence>
<dbReference type="PRINTS" id="PR00455">
    <property type="entry name" value="HTHTETR"/>
</dbReference>
<gene>
    <name evidence="6" type="ORF">D7294_23925</name>
</gene>